<sequence>MRFTYPALALFISLAAAGDIDANDLPTECKEVCSPVVSLTASCDAKTSDDDTAELSCVCKGKNASSILPMCDACITKYSKDGSDNDANDLVRSCSFTTTSFNPSATAAGGASESATSGTTTGSVSTTAGSGATSTSGMASSSETSGSSSASASASATNAAIGISKPGVGTVGSVVAGIYVYLAV</sequence>
<keyword evidence="4" id="KW-1185">Reference proteome</keyword>
<dbReference type="AlphaFoldDB" id="A0A9W9UPL2"/>
<accession>A0A9W9UPL2</accession>
<evidence type="ECO:0000256" key="1">
    <source>
        <dbReference type="SAM" id="MobiDB-lite"/>
    </source>
</evidence>
<organism evidence="3 4">
    <name type="scientific">Penicillium brevicompactum</name>
    <dbReference type="NCBI Taxonomy" id="5074"/>
    <lineage>
        <taxon>Eukaryota</taxon>
        <taxon>Fungi</taxon>
        <taxon>Dikarya</taxon>
        <taxon>Ascomycota</taxon>
        <taxon>Pezizomycotina</taxon>
        <taxon>Eurotiomycetes</taxon>
        <taxon>Eurotiomycetidae</taxon>
        <taxon>Eurotiales</taxon>
        <taxon>Aspergillaceae</taxon>
        <taxon>Penicillium</taxon>
    </lineage>
</organism>
<feature type="region of interest" description="Disordered" evidence="1">
    <location>
        <begin position="104"/>
        <end position="149"/>
    </location>
</feature>
<feature type="signal peptide" evidence="2">
    <location>
        <begin position="1"/>
        <end position="22"/>
    </location>
</feature>
<reference evidence="3" key="1">
    <citation type="submission" date="2022-12" db="EMBL/GenBank/DDBJ databases">
        <authorList>
            <person name="Petersen C."/>
        </authorList>
    </citation>
    <scope>NUCLEOTIDE SEQUENCE</scope>
    <source>
        <strain evidence="3">IBT 35675</strain>
    </source>
</reference>
<evidence type="ECO:0008006" key="5">
    <source>
        <dbReference type="Google" id="ProtNLM"/>
    </source>
</evidence>
<keyword evidence="2" id="KW-0732">Signal</keyword>
<evidence type="ECO:0000256" key="2">
    <source>
        <dbReference type="SAM" id="SignalP"/>
    </source>
</evidence>
<feature type="chain" id="PRO_5040797607" description="GPI anchored protein" evidence="2">
    <location>
        <begin position="23"/>
        <end position="184"/>
    </location>
</feature>
<comment type="caution">
    <text evidence="3">The sequence shown here is derived from an EMBL/GenBank/DDBJ whole genome shotgun (WGS) entry which is preliminary data.</text>
</comment>
<evidence type="ECO:0000313" key="4">
    <source>
        <dbReference type="Proteomes" id="UP001148299"/>
    </source>
</evidence>
<protein>
    <recommendedName>
        <fullName evidence="5">GPI anchored protein</fullName>
    </recommendedName>
</protein>
<dbReference type="Proteomes" id="UP001148299">
    <property type="component" value="Unassembled WGS sequence"/>
</dbReference>
<dbReference type="EMBL" id="JAPZBR010000006">
    <property type="protein sequence ID" value="KAJ5350051.1"/>
    <property type="molecule type" value="Genomic_DNA"/>
</dbReference>
<proteinExistence type="predicted"/>
<gene>
    <name evidence="3" type="ORF">N7541_007778</name>
</gene>
<evidence type="ECO:0000313" key="3">
    <source>
        <dbReference type="EMBL" id="KAJ5350051.1"/>
    </source>
</evidence>
<name>A0A9W9UPL2_PENBR</name>
<reference evidence="3" key="2">
    <citation type="journal article" date="2023" name="IMA Fungus">
        <title>Comparative genomic study of the Penicillium genus elucidates a diverse pangenome and 15 lateral gene transfer events.</title>
        <authorList>
            <person name="Petersen C."/>
            <person name="Sorensen T."/>
            <person name="Nielsen M.R."/>
            <person name="Sondergaard T.E."/>
            <person name="Sorensen J.L."/>
            <person name="Fitzpatrick D.A."/>
            <person name="Frisvad J.C."/>
            <person name="Nielsen K.L."/>
        </authorList>
    </citation>
    <scope>NUCLEOTIDE SEQUENCE</scope>
    <source>
        <strain evidence="3">IBT 35675</strain>
    </source>
</reference>